<protein>
    <submittedName>
        <fullName evidence="2">Farnesyl-diphosphate farnesyltransferase</fullName>
    </submittedName>
</protein>
<dbReference type="PANTHER" id="PTHR31480">
    <property type="entry name" value="BIFUNCTIONAL LYCOPENE CYCLASE/PHYTOENE SYNTHASE"/>
    <property type="match status" value="1"/>
</dbReference>
<keyword evidence="1 2" id="KW-0808">Transferase</keyword>
<reference evidence="2 3" key="1">
    <citation type="submission" date="2016-11" db="EMBL/GenBank/DDBJ databases">
        <authorList>
            <person name="Jaros S."/>
            <person name="Januszkiewicz K."/>
            <person name="Wedrychowicz H."/>
        </authorList>
    </citation>
    <scope>NUCLEOTIDE SEQUENCE [LARGE SCALE GENOMIC DNA]</scope>
    <source>
        <strain evidence="2 3">DSM 18772</strain>
    </source>
</reference>
<dbReference type="STRING" id="1123071.SAMN02745181_1826"/>
<dbReference type="GO" id="GO:0016117">
    <property type="term" value="P:carotenoid biosynthetic process"/>
    <property type="evidence" value="ECO:0007669"/>
    <property type="project" value="UniProtKB-ARBA"/>
</dbReference>
<dbReference type="AlphaFoldDB" id="A0A1M6IIU4"/>
<dbReference type="CDD" id="cd00683">
    <property type="entry name" value="Trans_IPPS_HH"/>
    <property type="match status" value="1"/>
</dbReference>
<gene>
    <name evidence="2" type="ORF">SAMN02745181_1826</name>
</gene>
<accession>A0A1M6IIU4</accession>
<evidence type="ECO:0000313" key="2">
    <source>
        <dbReference type="EMBL" id="SHJ34318.1"/>
    </source>
</evidence>
<dbReference type="PROSITE" id="PS01045">
    <property type="entry name" value="SQUALEN_PHYTOEN_SYN_2"/>
    <property type="match status" value="1"/>
</dbReference>
<dbReference type="SFLD" id="SFLDS00005">
    <property type="entry name" value="Isoprenoid_Synthase_Type_I"/>
    <property type="match status" value="1"/>
</dbReference>
<dbReference type="Pfam" id="PF00494">
    <property type="entry name" value="SQS_PSY"/>
    <property type="match status" value="1"/>
</dbReference>
<dbReference type="SFLD" id="SFLDG01018">
    <property type="entry name" value="Squalene/Phytoene_Synthase_Lik"/>
    <property type="match status" value="1"/>
</dbReference>
<dbReference type="SFLD" id="SFLDG01212">
    <property type="entry name" value="Phytoene_synthase_like"/>
    <property type="match status" value="1"/>
</dbReference>
<dbReference type="OrthoDB" id="9787280at2"/>
<dbReference type="EMBL" id="FQYR01000003">
    <property type="protein sequence ID" value="SHJ34318.1"/>
    <property type="molecule type" value="Genomic_DNA"/>
</dbReference>
<dbReference type="InterPro" id="IPR019845">
    <property type="entry name" value="Squalene/phytoene_synthase_CS"/>
</dbReference>
<dbReference type="GO" id="GO:0004311">
    <property type="term" value="F:geranylgeranyl diphosphate synthase activity"/>
    <property type="evidence" value="ECO:0007669"/>
    <property type="project" value="InterPro"/>
</dbReference>
<dbReference type="InterPro" id="IPR002060">
    <property type="entry name" value="Squ/phyt_synthse"/>
</dbReference>
<proteinExistence type="predicted"/>
<keyword evidence="3" id="KW-1185">Reference proteome</keyword>
<evidence type="ECO:0000256" key="1">
    <source>
        <dbReference type="ARBA" id="ARBA00022679"/>
    </source>
</evidence>
<dbReference type="InterPro" id="IPR033904">
    <property type="entry name" value="Trans_IPPS_HH"/>
</dbReference>
<dbReference type="Gene3D" id="1.10.600.10">
    <property type="entry name" value="Farnesyl Diphosphate Synthase"/>
    <property type="match status" value="1"/>
</dbReference>
<dbReference type="RefSeq" id="WP_143183412.1">
    <property type="nucleotide sequence ID" value="NZ_FQYR01000003.1"/>
</dbReference>
<organism evidence="2 3">
    <name type="scientific">Rubritalea squalenifaciens DSM 18772</name>
    <dbReference type="NCBI Taxonomy" id="1123071"/>
    <lineage>
        <taxon>Bacteria</taxon>
        <taxon>Pseudomonadati</taxon>
        <taxon>Verrucomicrobiota</taxon>
        <taxon>Verrucomicrobiia</taxon>
        <taxon>Verrucomicrobiales</taxon>
        <taxon>Rubritaleaceae</taxon>
        <taxon>Rubritalea</taxon>
    </lineage>
</organism>
<dbReference type="SUPFAM" id="SSF48576">
    <property type="entry name" value="Terpenoid synthases"/>
    <property type="match status" value="1"/>
</dbReference>
<sequence>MSEASEITKKAKSNLAFAFACLPRDRRADMVTFYAFCRVIDDLADDPDIPKDDKIAGLESWKACFTSPPENLDALQQDMLEIRDRYAIDNQLFLELIAGCESDLNPNRRFGSWEELEKYTYRVACCVGLISIKIFGCKHKKSEDYAVALGHALQLTNILRDVGEDLDDNVRVYLPENDMIRFQYTERDLIGRVYDGRFISMMNYIADRAEAFYQEAVDSLHPDDKSALKSAEAMRKIYHAILVKMRGDHFNVFEKRYTLSKPRKIWSLLTTFGGIG</sequence>
<dbReference type="InterPro" id="IPR008949">
    <property type="entry name" value="Isoprenoid_synthase_dom_sf"/>
</dbReference>
<dbReference type="Proteomes" id="UP000184510">
    <property type="component" value="Unassembled WGS sequence"/>
</dbReference>
<dbReference type="InterPro" id="IPR044843">
    <property type="entry name" value="Trans_IPPS_bact-type"/>
</dbReference>
<dbReference type="InParanoid" id="A0A1M6IIU4"/>
<dbReference type="GO" id="GO:0051996">
    <property type="term" value="F:squalene synthase [NAD(P)H] activity"/>
    <property type="evidence" value="ECO:0007669"/>
    <property type="project" value="InterPro"/>
</dbReference>
<name>A0A1M6IIU4_9BACT</name>
<evidence type="ECO:0000313" key="3">
    <source>
        <dbReference type="Proteomes" id="UP000184510"/>
    </source>
</evidence>